<proteinExistence type="predicted"/>
<dbReference type="Gene3D" id="2.120.10.30">
    <property type="entry name" value="TolB, C-terminal domain"/>
    <property type="match status" value="1"/>
</dbReference>
<gene>
    <name evidence="1" type="ORF">EHO60_03625</name>
</gene>
<name>A0A4V6QKR3_9LEPT</name>
<dbReference type="InterPro" id="IPR051288">
    <property type="entry name" value="Serum_paraoxonase/arylesterase"/>
</dbReference>
<dbReference type="AlphaFoldDB" id="A0A4V6QKR3"/>
<dbReference type="RefSeq" id="WP_135766820.1">
    <property type="nucleotide sequence ID" value="NZ_RQET01000004.1"/>
</dbReference>
<evidence type="ECO:0000313" key="2">
    <source>
        <dbReference type="Proteomes" id="UP000298458"/>
    </source>
</evidence>
<organism evidence="1 2">
    <name type="scientific">Leptospira fletcheri</name>
    <dbReference type="NCBI Taxonomy" id="2484981"/>
    <lineage>
        <taxon>Bacteria</taxon>
        <taxon>Pseudomonadati</taxon>
        <taxon>Spirochaetota</taxon>
        <taxon>Spirochaetia</taxon>
        <taxon>Leptospirales</taxon>
        <taxon>Leptospiraceae</taxon>
        <taxon>Leptospira</taxon>
    </lineage>
</organism>
<dbReference type="EMBL" id="RQET01000004">
    <property type="protein sequence ID" value="TGK11415.1"/>
    <property type="molecule type" value="Genomic_DNA"/>
</dbReference>
<dbReference type="InterPro" id="IPR011042">
    <property type="entry name" value="6-blade_b-propeller_TolB-like"/>
</dbReference>
<dbReference type="PANTHER" id="PTHR11799:SF12">
    <property type="entry name" value="PARAOXONASE-RELATED"/>
    <property type="match status" value="1"/>
</dbReference>
<comment type="caution">
    <text evidence="1">The sequence shown here is derived from an EMBL/GenBank/DDBJ whole genome shotgun (WGS) entry which is preliminary data.</text>
</comment>
<dbReference type="PANTHER" id="PTHR11799">
    <property type="entry name" value="PARAOXONASE"/>
    <property type="match status" value="1"/>
</dbReference>
<keyword evidence="2" id="KW-1185">Reference proteome</keyword>
<protein>
    <submittedName>
        <fullName evidence="1">Arylesterase</fullName>
    </submittedName>
</protein>
<dbReference type="Proteomes" id="UP000298458">
    <property type="component" value="Unassembled WGS sequence"/>
</dbReference>
<reference evidence="1" key="1">
    <citation type="journal article" date="2019" name="PLoS Negl. Trop. Dis.">
        <title>Revisiting the worldwide diversity of Leptospira species in the environment.</title>
        <authorList>
            <person name="Vincent A.T."/>
            <person name="Schiettekatte O."/>
            <person name="Bourhy P."/>
            <person name="Veyrier F.J."/>
            <person name="Picardeau M."/>
        </authorList>
    </citation>
    <scope>NUCLEOTIDE SEQUENCE [LARGE SCALE GENOMIC DNA]</scope>
    <source>
        <strain evidence="1">SSW15</strain>
    </source>
</reference>
<sequence length="346" mass="39263">MQNRRFIGFLLLLPFLLYCSAEVKTLPLSSCQKISGMPGPEDMALDAKADLIYVSSHERRIPDQEGKLFALDLKSPSLQLIPLDTDYPKSFQAHGMSLLIRGDIYRLYVISHIVPYQEHAIEVFERKSPPNQKSRTGVWKHVQTLKDPLLTSPNDLFVVSENEIYVSNDHGKGGKFRYFIDDLFGIARAEISLFDGKTWSSLGNPLYYGNGILFVKQADGKEFLYRSGFMDRSVFKFRVDRTSGKIALGDPKKIFLDTGTDNLELDEHGRVLVVGHTSTWKFLRHVRNKDYPSPTEVFAIFPDDSFKEIYANPGEEISAGSTAISHKDKLYISQVFNDFVLTCSEK</sequence>
<dbReference type="OrthoDB" id="338518at2"/>
<dbReference type="SUPFAM" id="SSF63829">
    <property type="entry name" value="Calcium-dependent phosphotriesterase"/>
    <property type="match status" value="1"/>
</dbReference>
<accession>A0A4V6QKR3</accession>
<evidence type="ECO:0000313" key="1">
    <source>
        <dbReference type="EMBL" id="TGK11415.1"/>
    </source>
</evidence>